<evidence type="ECO:0000313" key="5">
    <source>
        <dbReference type="Proteomes" id="UP000054858"/>
    </source>
</evidence>
<name>A0A0W0XJF7_9GAMM</name>
<evidence type="ECO:0000256" key="1">
    <source>
        <dbReference type="SAM" id="Coils"/>
    </source>
</evidence>
<evidence type="ECO:0000256" key="3">
    <source>
        <dbReference type="SAM" id="SignalP"/>
    </source>
</evidence>
<evidence type="ECO:0008006" key="6">
    <source>
        <dbReference type="Google" id="ProtNLM"/>
    </source>
</evidence>
<evidence type="ECO:0000313" key="4">
    <source>
        <dbReference type="EMBL" id="KTD44594.1"/>
    </source>
</evidence>
<keyword evidence="1" id="KW-0175">Coiled coil</keyword>
<sequence>MKQFLVCSLLSIALTACAPSYFGLSKEQWEHLTPAQQNEVIKAYNEREAERQRAENEKNIIAEQNAPLNNLIGALSEAIPQHTKEKNRSTTTTNQTCTANGSQCTSTSTTRSSGWQIGY</sequence>
<dbReference type="EMBL" id="LNYP01000002">
    <property type="protein sequence ID" value="KTD44594.1"/>
    <property type="molecule type" value="Genomic_DNA"/>
</dbReference>
<organism evidence="4 5">
    <name type="scientific">Legionella oakridgensis</name>
    <dbReference type="NCBI Taxonomy" id="29423"/>
    <lineage>
        <taxon>Bacteria</taxon>
        <taxon>Pseudomonadati</taxon>
        <taxon>Pseudomonadota</taxon>
        <taxon>Gammaproteobacteria</taxon>
        <taxon>Legionellales</taxon>
        <taxon>Legionellaceae</taxon>
        <taxon>Legionella</taxon>
    </lineage>
</organism>
<evidence type="ECO:0000256" key="2">
    <source>
        <dbReference type="SAM" id="MobiDB-lite"/>
    </source>
</evidence>
<protein>
    <recommendedName>
        <fullName evidence="6">Lipoprotein</fullName>
    </recommendedName>
</protein>
<feature type="coiled-coil region" evidence="1">
    <location>
        <begin position="37"/>
        <end position="66"/>
    </location>
</feature>
<dbReference type="Proteomes" id="UP000054858">
    <property type="component" value="Unassembled WGS sequence"/>
</dbReference>
<dbReference type="PROSITE" id="PS51257">
    <property type="entry name" value="PROKAR_LIPOPROTEIN"/>
    <property type="match status" value="1"/>
</dbReference>
<proteinExistence type="predicted"/>
<gene>
    <name evidence="4" type="ORF">Loak_0105</name>
</gene>
<dbReference type="RefSeq" id="WP_025386393.1">
    <property type="nucleotide sequence ID" value="NZ_LCUA01000010.1"/>
</dbReference>
<reference evidence="4 5" key="1">
    <citation type="submission" date="2015-11" db="EMBL/GenBank/DDBJ databases">
        <title>Genomic analysis of 38 Legionella species identifies large and diverse effector repertoires.</title>
        <authorList>
            <person name="Burstein D."/>
            <person name="Amaro F."/>
            <person name="Zusman T."/>
            <person name="Lifshitz Z."/>
            <person name="Cohen O."/>
            <person name="Gilbert J.A."/>
            <person name="Pupko T."/>
            <person name="Shuman H.A."/>
            <person name="Segal G."/>
        </authorList>
    </citation>
    <scope>NUCLEOTIDE SEQUENCE [LARGE SCALE GENOMIC DNA]</scope>
    <source>
        <strain evidence="4 5">Oak Ridge-10</strain>
    </source>
</reference>
<comment type="caution">
    <text evidence="4">The sequence shown here is derived from an EMBL/GenBank/DDBJ whole genome shotgun (WGS) entry which is preliminary data.</text>
</comment>
<feature type="signal peptide" evidence="3">
    <location>
        <begin position="1"/>
        <end position="18"/>
    </location>
</feature>
<accession>A0A0W0XJF7</accession>
<dbReference type="PATRIC" id="fig|29423.5.peg.112"/>
<feature type="region of interest" description="Disordered" evidence="2">
    <location>
        <begin position="79"/>
        <end position="119"/>
    </location>
</feature>
<keyword evidence="3" id="KW-0732">Signal</keyword>
<dbReference type="AlphaFoldDB" id="A0A0W0XJF7"/>
<feature type="chain" id="PRO_5006916591" description="Lipoprotein" evidence="3">
    <location>
        <begin position="19"/>
        <end position="119"/>
    </location>
</feature>